<sequence length="122" mass="14526">MIFIDNKKVLGIGQVTEKGVEFKELFYSCDIAIKKRWFEQARVNGPWIAFVIFDQNTPDKLLLIEPFNHEPITCYAIKRITESALKLERYFQSIQQLKTARSYSKSFSKYNHRQKRDDMKKQ</sequence>
<name>A0ABS4H433_9BACL</name>
<accession>A0ABS4H433</accession>
<dbReference type="Proteomes" id="UP001519273">
    <property type="component" value="Unassembled WGS sequence"/>
</dbReference>
<comment type="caution">
    <text evidence="1">The sequence shown here is derived from an EMBL/GenBank/DDBJ whole genome shotgun (WGS) entry which is preliminary data.</text>
</comment>
<dbReference type="RefSeq" id="WP_209849463.1">
    <property type="nucleotide sequence ID" value="NZ_CBCRVE010000011.1"/>
</dbReference>
<protein>
    <submittedName>
        <fullName evidence="1">Uncharacterized protein</fullName>
    </submittedName>
</protein>
<keyword evidence="2" id="KW-1185">Reference proteome</keyword>
<reference evidence="1 2" key="1">
    <citation type="submission" date="2021-03" db="EMBL/GenBank/DDBJ databases">
        <title>Genomic Encyclopedia of Type Strains, Phase IV (KMG-IV): sequencing the most valuable type-strain genomes for metagenomic binning, comparative biology and taxonomic classification.</title>
        <authorList>
            <person name="Goeker M."/>
        </authorList>
    </citation>
    <scope>NUCLEOTIDE SEQUENCE [LARGE SCALE GENOMIC DNA]</scope>
    <source>
        <strain evidence="1 2">DSM 23491</strain>
    </source>
</reference>
<dbReference type="EMBL" id="JAGGKP010000004">
    <property type="protein sequence ID" value="MBP1937308.1"/>
    <property type="molecule type" value="Genomic_DNA"/>
</dbReference>
<organism evidence="1 2">
    <name type="scientific">Paenibacillus sediminis</name>
    <dbReference type="NCBI Taxonomy" id="664909"/>
    <lineage>
        <taxon>Bacteria</taxon>
        <taxon>Bacillati</taxon>
        <taxon>Bacillota</taxon>
        <taxon>Bacilli</taxon>
        <taxon>Bacillales</taxon>
        <taxon>Paenibacillaceae</taxon>
        <taxon>Paenibacillus</taxon>
    </lineage>
</organism>
<proteinExistence type="predicted"/>
<evidence type="ECO:0000313" key="2">
    <source>
        <dbReference type="Proteomes" id="UP001519273"/>
    </source>
</evidence>
<gene>
    <name evidence="1" type="ORF">J2Z20_002201</name>
</gene>
<evidence type="ECO:0000313" key="1">
    <source>
        <dbReference type="EMBL" id="MBP1937308.1"/>
    </source>
</evidence>